<organism evidence="4 5">
    <name type="scientific">Olpidium bornovanus</name>
    <dbReference type="NCBI Taxonomy" id="278681"/>
    <lineage>
        <taxon>Eukaryota</taxon>
        <taxon>Fungi</taxon>
        <taxon>Fungi incertae sedis</taxon>
        <taxon>Olpidiomycota</taxon>
        <taxon>Olpidiomycotina</taxon>
        <taxon>Olpidiomycetes</taxon>
        <taxon>Olpidiales</taxon>
        <taxon>Olpidiaceae</taxon>
        <taxon>Olpidium</taxon>
    </lineage>
</organism>
<sequence>MDVILRNEIVERAKAGDKCIITGCLIVVPDVGQLSMPGSFGSRAEAQRERGPGRAHEGFEGITGLNALGARSMNYKLAFMACMVQDARLRVELPSAQFPLVDGLFLHVTGTTNPRGTDDDVDEDPETMANRFSTEEIEDLQRMIDDPQLYSKLVSSIAPSVHGHDEVKRGILLQLMGGVHKRTTEGINLRGDINVCVVGDPSTSKSQFL</sequence>
<dbReference type="InterPro" id="IPR031327">
    <property type="entry name" value="MCM"/>
</dbReference>
<dbReference type="Proteomes" id="UP000673691">
    <property type="component" value="Unassembled WGS sequence"/>
</dbReference>
<dbReference type="InterPro" id="IPR012340">
    <property type="entry name" value="NA-bd_OB-fold"/>
</dbReference>
<reference evidence="4 5" key="1">
    <citation type="journal article" name="Sci. Rep.">
        <title>Genome-scale phylogenetic analyses confirm Olpidium as the closest living zoosporic fungus to the non-flagellated, terrestrial fungi.</title>
        <authorList>
            <person name="Chang Y."/>
            <person name="Rochon D."/>
            <person name="Sekimoto S."/>
            <person name="Wang Y."/>
            <person name="Chovatia M."/>
            <person name="Sandor L."/>
            <person name="Salamov A."/>
            <person name="Grigoriev I.V."/>
            <person name="Stajich J.E."/>
            <person name="Spatafora J.W."/>
        </authorList>
    </citation>
    <scope>NUCLEOTIDE SEQUENCE [LARGE SCALE GENOMIC DNA]</scope>
    <source>
        <strain evidence="4">S191</strain>
    </source>
</reference>
<dbReference type="Pfam" id="PF00493">
    <property type="entry name" value="MCM"/>
    <property type="match status" value="1"/>
</dbReference>
<dbReference type="GO" id="GO:1990518">
    <property type="term" value="F:single-stranded 3'-5' DNA helicase activity"/>
    <property type="evidence" value="ECO:0007669"/>
    <property type="project" value="TreeGrafter"/>
</dbReference>
<feature type="domain" description="MCM C-terminal AAA(+) ATPase" evidence="3">
    <location>
        <begin position="149"/>
        <end position="209"/>
    </location>
</feature>
<dbReference type="EMBL" id="JAEFCI010004118">
    <property type="protein sequence ID" value="KAG5461152.1"/>
    <property type="molecule type" value="Genomic_DNA"/>
</dbReference>
<keyword evidence="1" id="KW-0547">Nucleotide-binding</keyword>
<evidence type="ECO:0000313" key="4">
    <source>
        <dbReference type="EMBL" id="KAG5461152.1"/>
    </source>
</evidence>
<evidence type="ECO:0000256" key="1">
    <source>
        <dbReference type="ARBA" id="ARBA00022741"/>
    </source>
</evidence>
<dbReference type="GO" id="GO:0031261">
    <property type="term" value="C:DNA replication preinitiation complex"/>
    <property type="evidence" value="ECO:0007669"/>
    <property type="project" value="UniProtKB-ARBA"/>
</dbReference>
<dbReference type="Gene3D" id="2.40.50.140">
    <property type="entry name" value="Nucleic acid-binding proteins"/>
    <property type="match status" value="1"/>
</dbReference>
<name>A0A8H8DKI3_9FUNG</name>
<dbReference type="GO" id="GO:1902969">
    <property type="term" value="P:mitotic DNA replication"/>
    <property type="evidence" value="ECO:0007669"/>
    <property type="project" value="TreeGrafter"/>
</dbReference>
<dbReference type="GO" id="GO:0005524">
    <property type="term" value="F:ATP binding"/>
    <property type="evidence" value="ECO:0007669"/>
    <property type="project" value="UniProtKB-KW"/>
</dbReference>
<dbReference type="Gene3D" id="3.40.50.300">
    <property type="entry name" value="P-loop containing nucleotide triphosphate hydrolases"/>
    <property type="match status" value="1"/>
</dbReference>
<feature type="non-terminal residue" evidence="4">
    <location>
        <position position="209"/>
    </location>
</feature>
<keyword evidence="5" id="KW-1185">Reference proteome</keyword>
<comment type="caution">
    <text evidence="4">The sequence shown here is derived from an EMBL/GenBank/DDBJ whole genome shotgun (WGS) entry which is preliminary data.</text>
</comment>
<dbReference type="GO" id="GO:0006279">
    <property type="term" value="P:premeiotic DNA replication"/>
    <property type="evidence" value="ECO:0007669"/>
    <property type="project" value="UniProtKB-ARBA"/>
</dbReference>
<dbReference type="GO" id="GO:0003697">
    <property type="term" value="F:single-stranded DNA binding"/>
    <property type="evidence" value="ECO:0007669"/>
    <property type="project" value="TreeGrafter"/>
</dbReference>
<dbReference type="OrthoDB" id="1744952at2759"/>
<proteinExistence type="predicted"/>
<dbReference type="GO" id="GO:0000727">
    <property type="term" value="P:double-strand break repair via break-induced replication"/>
    <property type="evidence" value="ECO:0007669"/>
    <property type="project" value="TreeGrafter"/>
</dbReference>
<dbReference type="GO" id="GO:0043596">
    <property type="term" value="C:nuclear replication fork"/>
    <property type="evidence" value="ECO:0007669"/>
    <property type="project" value="UniProtKB-ARBA"/>
</dbReference>
<evidence type="ECO:0000259" key="3">
    <source>
        <dbReference type="PROSITE" id="PS50051"/>
    </source>
</evidence>
<accession>A0A8H8DKI3</accession>
<keyword evidence="2" id="KW-0067">ATP-binding</keyword>
<gene>
    <name evidence="4" type="ORF">BJ554DRAFT_6698</name>
</gene>
<dbReference type="InterPro" id="IPR001208">
    <property type="entry name" value="MCM_dom"/>
</dbReference>
<dbReference type="SMART" id="SM00350">
    <property type="entry name" value="MCM"/>
    <property type="match status" value="1"/>
</dbReference>
<dbReference type="PANTHER" id="PTHR11630:SF43">
    <property type="entry name" value="DNA REPLICATION LICENSING FACTOR MCM6"/>
    <property type="match status" value="1"/>
</dbReference>
<dbReference type="PANTHER" id="PTHR11630">
    <property type="entry name" value="DNA REPLICATION LICENSING FACTOR MCM FAMILY MEMBER"/>
    <property type="match status" value="1"/>
</dbReference>
<evidence type="ECO:0000313" key="5">
    <source>
        <dbReference type="Proteomes" id="UP000673691"/>
    </source>
</evidence>
<evidence type="ECO:0000256" key="2">
    <source>
        <dbReference type="ARBA" id="ARBA00022840"/>
    </source>
</evidence>
<dbReference type="GO" id="GO:0005656">
    <property type="term" value="C:nuclear pre-replicative complex"/>
    <property type="evidence" value="ECO:0007669"/>
    <property type="project" value="UniProtKB-ARBA"/>
</dbReference>
<dbReference type="AlphaFoldDB" id="A0A8H8DKI3"/>
<protein>
    <submittedName>
        <fullName evidence="4">MCM2/3/5 family-domain-containing protein</fullName>
    </submittedName>
</protein>
<dbReference type="GO" id="GO:0042555">
    <property type="term" value="C:MCM complex"/>
    <property type="evidence" value="ECO:0007669"/>
    <property type="project" value="UniProtKB-ARBA"/>
</dbReference>
<dbReference type="InterPro" id="IPR027417">
    <property type="entry name" value="P-loop_NTPase"/>
</dbReference>
<dbReference type="PROSITE" id="PS50051">
    <property type="entry name" value="MCM_2"/>
    <property type="match status" value="1"/>
</dbReference>